<dbReference type="InterPro" id="IPR001437">
    <property type="entry name" value="Tscrpt_elong_fac_GreA/B_C"/>
</dbReference>
<name>A0ABW1GXT9_9ACTN</name>
<evidence type="ECO:0000256" key="1">
    <source>
        <dbReference type="ARBA" id="ARBA00023015"/>
    </source>
</evidence>
<organism evidence="5 6">
    <name type="scientific">Streptomyces pulveraceus</name>
    <dbReference type="NCBI Taxonomy" id="68258"/>
    <lineage>
        <taxon>Bacteria</taxon>
        <taxon>Bacillati</taxon>
        <taxon>Actinomycetota</taxon>
        <taxon>Actinomycetes</taxon>
        <taxon>Kitasatosporales</taxon>
        <taxon>Streptomycetaceae</taxon>
        <taxon>Streptomyces</taxon>
    </lineage>
</organism>
<dbReference type="Pfam" id="PF01272">
    <property type="entry name" value="GreA_GreB"/>
    <property type="match status" value="1"/>
</dbReference>
<keyword evidence="5" id="KW-0648">Protein biosynthesis</keyword>
<dbReference type="SUPFAM" id="SSF54534">
    <property type="entry name" value="FKBP-like"/>
    <property type="match status" value="1"/>
</dbReference>
<keyword evidence="2" id="KW-0804">Transcription</keyword>
<proteinExistence type="predicted"/>
<comment type="caution">
    <text evidence="5">The sequence shown here is derived from an EMBL/GenBank/DDBJ whole genome shotgun (WGS) entry which is preliminary data.</text>
</comment>
<protein>
    <submittedName>
        <fullName evidence="5">GreA/GreB family elongation factor</fullName>
    </submittedName>
</protein>
<feature type="domain" description="Transcription elongation factor GreA/GreB N-terminal" evidence="4">
    <location>
        <begin position="7"/>
        <end position="73"/>
    </location>
</feature>
<gene>
    <name evidence="5" type="ORF">ACFP1B_34190</name>
</gene>
<keyword evidence="6" id="KW-1185">Reference proteome</keyword>
<dbReference type="InterPro" id="IPR036805">
    <property type="entry name" value="Tscrpt_elong_fac_GreA/B_N_sf"/>
</dbReference>
<dbReference type="Gene3D" id="3.10.50.30">
    <property type="entry name" value="Transcription elongation factor, GreA/GreB, C-terminal domain"/>
    <property type="match status" value="1"/>
</dbReference>
<dbReference type="Pfam" id="PF03449">
    <property type="entry name" value="GreA_GreB_N"/>
    <property type="match status" value="1"/>
</dbReference>
<dbReference type="InterPro" id="IPR023459">
    <property type="entry name" value="Tscrpt_elong_fac_GreA/B_fam"/>
</dbReference>
<dbReference type="Proteomes" id="UP001596200">
    <property type="component" value="Unassembled WGS sequence"/>
</dbReference>
<feature type="domain" description="Transcription elongation factor GreA/GreB C-terminal" evidence="3">
    <location>
        <begin position="80"/>
        <end position="151"/>
    </location>
</feature>
<dbReference type="PANTHER" id="PTHR30437">
    <property type="entry name" value="TRANSCRIPTION ELONGATION FACTOR GREA"/>
    <property type="match status" value="1"/>
</dbReference>
<sequence length="158" mass="16294">MNGGPEPISTAARKALEQELAELRTERATVAATLNGGDEVGDRADRADELQRGTELDHLDTRIAEIDGRLREADAAGAPSTDAVGVGSTVSVRFADGLETTIRISEFAEAEDRTLVTADSPLGGALLGHHAGETLTYDPPGGRTTVLVLSVGGDGGES</sequence>
<evidence type="ECO:0000259" key="4">
    <source>
        <dbReference type="Pfam" id="PF03449"/>
    </source>
</evidence>
<dbReference type="GO" id="GO:0003746">
    <property type="term" value="F:translation elongation factor activity"/>
    <property type="evidence" value="ECO:0007669"/>
    <property type="project" value="UniProtKB-KW"/>
</dbReference>
<dbReference type="PANTHER" id="PTHR30437:SF4">
    <property type="entry name" value="TRANSCRIPTION ELONGATION FACTOR GREA"/>
    <property type="match status" value="1"/>
</dbReference>
<dbReference type="NCBIfam" id="NF004548">
    <property type="entry name" value="PRK05892.1"/>
    <property type="match status" value="1"/>
</dbReference>
<dbReference type="RefSeq" id="WP_344515134.1">
    <property type="nucleotide sequence ID" value="NZ_BAAATU010000032.1"/>
</dbReference>
<keyword evidence="1" id="KW-0805">Transcription regulation</keyword>
<dbReference type="SUPFAM" id="SSF46557">
    <property type="entry name" value="GreA transcript cleavage protein, N-terminal domain"/>
    <property type="match status" value="1"/>
</dbReference>
<dbReference type="PIRSF" id="PIRSF006092">
    <property type="entry name" value="GreA_GreB"/>
    <property type="match status" value="1"/>
</dbReference>
<dbReference type="EMBL" id="JBHSPU010000039">
    <property type="protein sequence ID" value="MFC5918442.1"/>
    <property type="molecule type" value="Genomic_DNA"/>
</dbReference>
<accession>A0ABW1GXT9</accession>
<evidence type="ECO:0000259" key="3">
    <source>
        <dbReference type="Pfam" id="PF01272"/>
    </source>
</evidence>
<evidence type="ECO:0000313" key="6">
    <source>
        <dbReference type="Proteomes" id="UP001596200"/>
    </source>
</evidence>
<dbReference type="InterPro" id="IPR022691">
    <property type="entry name" value="Tscrpt_elong_fac_GreA/B_N"/>
</dbReference>
<evidence type="ECO:0000256" key="2">
    <source>
        <dbReference type="ARBA" id="ARBA00023163"/>
    </source>
</evidence>
<keyword evidence="5" id="KW-0251">Elongation factor</keyword>
<reference evidence="6" key="1">
    <citation type="journal article" date="2019" name="Int. J. Syst. Evol. Microbiol.">
        <title>The Global Catalogue of Microorganisms (GCM) 10K type strain sequencing project: providing services to taxonomists for standard genome sequencing and annotation.</title>
        <authorList>
            <consortium name="The Broad Institute Genomics Platform"/>
            <consortium name="The Broad Institute Genome Sequencing Center for Infectious Disease"/>
            <person name="Wu L."/>
            <person name="Ma J."/>
        </authorList>
    </citation>
    <scope>NUCLEOTIDE SEQUENCE [LARGE SCALE GENOMIC DNA]</scope>
    <source>
        <strain evidence="6">JCM 4147</strain>
    </source>
</reference>
<evidence type="ECO:0000313" key="5">
    <source>
        <dbReference type="EMBL" id="MFC5918442.1"/>
    </source>
</evidence>
<dbReference type="InterPro" id="IPR036953">
    <property type="entry name" value="GreA/GreB_C_sf"/>
</dbReference>